<sequence length="697" mass="78395">MARSSESNNPISSRPSTSTQAPHLPSRQSTRIITPVKTHPNYIRPSTDNRRSLGYRSHGNTSDAEQGSTPLKSNQVKERRPARQSSVFSTKRRQVSSATGPTRSQKRKRTELDTAENSLEPNSNLDFESDPDVAVMDITQDSDCDNTKMKPGAKKTRGPAVTEFDDVELYFESLVPAKGDKNAQTTDPGSNNRTMTVEVDRLVRKNGRTNLNLTENHIRCFCHKLALILTAGLKAIELETKGLVPVKHETLGFVPGLKTIDEEGSGSEPNTTKKLFNSDDGEPPANTGCGDDESDNESSNGDHPQVDETAPATSISQILQNVDYVIQRITSSAAKQSKFAVWGKRLEYDGRSLIAGYGIRWNIKWQSRDRAYKAREVITKLLELERSRHNREGGTHFFQEVEIRWSDWEMVKILNDILREFYFITKKMEGDHSSGSCMLAEYQYIKQFLRSRLTHSLEPEFQAMIRKMVEKTNTYMNEALQCDSILLATMLHPSYRLSIFQMRFSTHHTYAQSLLQTMFNKRKEELQGQAGLSRNTPPAPTHTPVHKNRRAVAEDDYFPEPDATPVKDELAIYLGGIYRLPVDQADECLDWWKDHQHKFPVLASIAKDYMACSATSASVERCFSAAANTCGRDRGSLAARTIERCVNSHQWLRQGFQADKDFDTAQRIINCATGGVEGSYIPLTECSSSDLDSESDN</sequence>
<gene>
    <name evidence="1" type="ORF">MJO28_016258</name>
</gene>
<protein>
    <submittedName>
        <fullName evidence="1">Uncharacterized protein</fullName>
    </submittedName>
</protein>
<keyword evidence="2" id="KW-1185">Reference proteome</keyword>
<reference evidence="2" key="1">
    <citation type="journal article" date="2018" name="BMC Genomics">
        <title>Genomic insights into host adaptation between the wheat stripe rust pathogen (Puccinia striiformis f. sp. tritici) and the barley stripe rust pathogen (Puccinia striiformis f. sp. hordei).</title>
        <authorList>
            <person name="Xia C."/>
            <person name="Wang M."/>
            <person name="Yin C."/>
            <person name="Cornejo O.E."/>
            <person name="Hulbert S.H."/>
            <person name="Chen X."/>
        </authorList>
    </citation>
    <scope>NUCLEOTIDE SEQUENCE [LARGE SCALE GENOMIC DNA]</scope>
    <source>
        <strain evidence="2">93-210</strain>
    </source>
</reference>
<evidence type="ECO:0000313" key="1">
    <source>
        <dbReference type="EMBL" id="KAI7935387.1"/>
    </source>
</evidence>
<reference evidence="2" key="2">
    <citation type="journal article" date="2018" name="Mol. Plant Microbe Interact.">
        <title>Genome sequence resources for the wheat stripe rust pathogen (Puccinia striiformis f. sp. tritici) and the barley stripe rust pathogen (Puccinia striiformis f. sp. hordei).</title>
        <authorList>
            <person name="Xia C."/>
            <person name="Wang M."/>
            <person name="Yin C."/>
            <person name="Cornejo O.E."/>
            <person name="Hulbert S.H."/>
            <person name="Chen X."/>
        </authorList>
    </citation>
    <scope>NUCLEOTIDE SEQUENCE [LARGE SCALE GENOMIC DNA]</scope>
    <source>
        <strain evidence="2">93-210</strain>
    </source>
</reference>
<comment type="caution">
    <text evidence="1">The sequence shown here is derived from an EMBL/GenBank/DDBJ whole genome shotgun (WGS) entry which is preliminary data.</text>
</comment>
<evidence type="ECO:0000313" key="2">
    <source>
        <dbReference type="Proteomes" id="UP001060170"/>
    </source>
</evidence>
<organism evidence="1 2">
    <name type="scientific">Puccinia striiformis f. sp. tritici</name>
    <dbReference type="NCBI Taxonomy" id="168172"/>
    <lineage>
        <taxon>Eukaryota</taxon>
        <taxon>Fungi</taxon>
        <taxon>Dikarya</taxon>
        <taxon>Basidiomycota</taxon>
        <taxon>Pucciniomycotina</taxon>
        <taxon>Pucciniomycetes</taxon>
        <taxon>Pucciniales</taxon>
        <taxon>Pucciniaceae</taxon>
        <taxon>Puccinia</taxon>
    </lineage>
</organism>
<accession>A0ACC0DMY0</accession>
<dbReference type="Proteomes" id="UP001060170">
    <property type="component" value="Chromosome 18"/>
</dbReference>
<dbReference type="EMBL" id="CM045882">
    <property type="protein sequence ID" value="KAI7935387.1"/>
    <property type="molecule type" value="Genomic_DNA"/>
</dbReference>
<proteinExistence type="predicted"/>
<reference evidence="1 2" key="3">
    <citation type="journal article" date="2022" name="Microbiol. Spectr.">
        <title>Folding features and dynamics of 3D genome architecture in plant fungal pathogens.</title>
        <authorList>
            <person name="Xia C."/>
        </authorList>
    </citation>
    <scope>NUCLEOTIDE SEQUENCE [LARGE SCALE GENOMIC DNA]</scope>
    <source>
        <strain evidence="1 2">93-210</strain>
    </source>
</reference>
<name>A0ACC0DMY0_9BASI</name>